<feature type="domain" description="Phage head morphogenesis" evidence="1">
    <location>
        <begin position="147"/>
        <end position="243"/>
    </location>
</feature>
<protein>
    <submittedName>
        <fullName evidence="2">Minor capsid protein</fullName>
    </submittedName>
</protein>
<dbReference type="Pfam" id="PF04233">
    <property type="entry name" value="Phage_Mu_F"/>
    <property type="match status" value="1"/>
</dbReference>
<keyword evidence="3" id="KW-1185">Reference proteome</keyword>
<dbReference type="EMBL" id="MK552105">
    <property type="protein sequence ID" value="QBZ71377.1"/>
    <property type="molecule type" value="Genomic_DNA"/>
</dbReference>
<evidence type="ECO:0000259" key="1">
    <source>
        <dbReference type="Pfam" id="PF04233"/>
    </source>
</evidence>
<reference evidence="3" key="1">
    <citation type="submission" date="2019-02" db="EMBL/GenBank/DDBJ databases">
        <authorList>
            <person name="Olsen N.S."/>
            <person name="Kot W."/>
            <person name="Hansen L.H."/>
        </authorList>
    </citation>
    <scope>NUCLEOTIDE SEQUENCE [LARGE SCALE GENOMIC DNA]</scope>
</reference>
<evidence type="ECO:0000313" key="2">
    <source>
        <dbReference type="EMBL" id="QBZ71377.1"/>
    </source>
</evidence>
<name>A0A4D6DYD8_9CAUD</name>
<accession>A0A4D6DYD8</accession>
<evidence type="ECO:0000313" key="3">
    <source>
        <dbReference type="Proteomes" id="UP000297193"/>
    </source>
</evidence>
<proteinExistence type="predicted"/>
<dbReference type="Proteomes" id="UP000297193">
    <property type="component" value="Segment"/>
</dbReference>
<dbReference type="InterPro" id="IPR006528">
    <property type="entry name" value="Phage_head_morphogenesis_dom"/>
</dbReference>
<organism evidence="2 3">
    <name type="scientific">Escherichia phage Jahat_MG145</name>
    <dbReference type="NCBI Taxonomy" id="2562601"/>
    <lineage>
        <taxon>Viruses</taxon>
        <taxon>Duplodnaviria</taxon>
        <taxon>Heunggongvirae</taxon>
        <taxon>Uroviricota</taxon>
        <taxon>Caudoviricetes</taxon>
        <taxon>Drexlerviridae</taxon>
        <taxon>Tempevirinae</taxon>
        <taxon>Jahatvirus</taxon>
        <taxon>Jahatvirus MG145</taxon>
    </lineage>
</organism>
<sequence length="248" mass="28471">MKRAVKQWRFPEASERQLSRSIQEAIRDLVVLMRRRTKAMKFDASDAEINAAEDEINNLSTDLISAIVSSLPAIALAIYKFNAQQFINIARATGGKDNVAVIVLVAVGANAQEEWYRTLYGQWLGLTESSLRKLFTNIVSDWSTNIRNANFRGSSDQQVNELAEKRFAVYSSWGKTRAENMVGAWNSRLMRQRLYDAGVSAYYWHGMLDERERLKHVQWEGKLIMLSENHVFPGEEFGCRCWAIPKWD</sequence>